<feature type="region of interest" description="Disordered" evidence="7">
    <location>
        <begin position="1205"/>
        <end position="1425"/>
    </location>
</feature>
<dbReference type="SMART" id="SM00317">
    <property type="entry name" value="SET"/>
    <property type="match status" value="1"/>
</dbReference>
<dbReference type="Gene3D" id="2.170.270.10">
    <property type="entry name" value="SET domain"/>
    <property type="match status" value="1"/>
</dbReference>
<evidence type="ECO:0000256" key="7">
    <source>
        <dbReference type="SAM" id="MobiDB-lite"/>
    </source>
</evidence>
<dbReference type="Pfam" id="PF00856">
    <property type="entry name" value="SET"/>
    <property type="match status" value="1"/>
</dbReference>
<comment type="catalytic activity">
    <reaction evidence="6">
        <text>L-lysyl(27)-[histone H3] + 3 S-adenosyl-L-methionine = N(6),N(6),N(6)-trimethyl-L-lysyl(27)-[histone H3] + 3 S-adenosyl-L-homocysteine + 3 H(+)</text>
        <dbReference type="Rhea" id="RHEA:60292"/>
        <dbReference type="Rhea" id="RHEA-COMP:15535"/>
        <dbReference type="Rhea" id="RHEA-COMP:15548"/>
        <dbReference type="ChEBI" id="CHEBI:15378"/>
        <dbReference type="ChEBI" id="CHEBI:29969"/>
        <dbReference type="ChEBI" id="CHEBI:57856"/>
        <dbReference type="ChEBI" id="CHEBI:59789"/>
        <dbReference type="ChEBI" id="CHEBI:61961"/>
        <dbReference type="EC" id="2.1.1.356"/>
    </reaction>
</comment>
<name>A0A6S6WCF0_9PLEO</name>
<gene>
    <name evidence="8" type="ORF">PTTW11_09577</name>
</gene>
<evidence type="ECO:0000256" key="3">
    <source>
        <dbReference type="ARBA" id="ARBA00022691"/>
    </source>
</evidence>
<feature type="compositionally biased region" description="Basic residues" evidence="7">
    <location>
        <begin position="1398"/>
        <end position="1417"/>
    </location>
</feature>
<evidence type="ECO:0000256" key="2">
    <source>
        <dbReference type="ARBA" id="ARBA00022679"/>
    </source>
</evidence>
<keyword evidence="5" id="KW-0804">Transcription</keyword>
<feature type="region of interest" description="Disordered" evidence="7">
    <location>
        <begin position="73"/>
        <end position="95"/>
    </location>
</feature>
<dbReference type="SUPFAM" id="SSF82199">
    <property type="entry name" value="SET domain"/>
    <property type="match status" value="1"/>
</dbReference>
<dbReference type="InterPro" id="IPR041355">
    <property type="entry name" value="Pre-SET_CXC"/>
</dbReference>
<keyword evidence="3" id="KW-0949">S-adenosyl-L-methionine</keyword>
<evidence type="ECO:0000313" key="8">
    <source>
        <dbReference type="EMBL" id="CAE7206593.1"/>
    </source>
</evidence>
<dbReference type="PROSITE" id="PS50280">
    <property type="entry name" value="SET"/>
    <property type="match status" value="1"/>
</dbReference>
<feature type="region of interest" description="Disordered" evidence="7">
    <location>
        <begin position="856"/>
        <end position="914"/>
    </location>
</feature>
<dbReference type="InterPro" id="IPR001214">
    <property type="entry name" value="SET_dom"/>
</dbReference>
<reference evidence="8" key="1">
    <citation type="submission" date="2021-02" db="EMBL/GenBank/DDBJ databases">
        <authorList>
            <person name="Syme A R."/>
            <person name="Syme A R."/>
            <person name="Moolhuijzen P."/>
        </authorList>
    </citation>
    <scope>NUCLEOTIDE SEQUENCE</scope>
    <source>
        <strain evidence="8">W1-1</strain>
    </source>
</reference>
<feature type="compositionally biased region" description="Acidic residues" evidence="7">
    <location>
        <begin position="894"/>
        <end position="906"/>
    </location>
</feature>
<feature type="compositionally biased region" description="Polar residues" evidence="7">
    <location>
        <begin position="73"/>
        <end position="85"/>
    </location>
</feature>
<accession>A0A6S6WCF0</accession>
<proteinExistence type="predicted"/>
<dbReference type="PANTHER" id="PTHR45747:SF4">
    <property type="entry name" value="HISTONE-LYSINE N-METHYLTRANSFERASE E(Z)"/>
    <property type="match status" value="1"/>
</dbReference>
<feature type="compositionally biased region" description="Low complexity" evidence="7">
    <location>
        <begin position="1244"/>
        <end position="1257"/>
    </location>
</feature>
<keyword evidence="4" id="KW-0805">Transcription regulation</keyword>
<feature type="region of interest" description="Disordered" evidence="7">
    <location>
        <begin position="168"/>
        <end position="188"/>
    </location>
</feature>
<dbReference type="PROSITE" id="PS51633">
    <property type="entry name" value="CXC"/>
    <property type="match status" value="1"/>
</dbReference>
<dbReference type="EMBL" id="HG992985">
    <property type="protein sequence ID" value="CAE7206593.1"/>
    <property type="molecule type" value="Genomic_DNA"/>
</dbReference>
<evidence type="ECO:0000256" key="5">
    <source>
        <dbReference type="ARBA" id="ARBA00023163"/>
    </source>
</evidence>
<dbReference type="GO" id="GO:0031507">
    <property type="term" value="P:heterochromatin formation"/>
    <property type="evidence" value="ECO:0007669"/>
    <property type="project" value="TreeGrafter"/>
</dbReference>
<dbReference type="InterPro" id="IPR026489">
    <property type="entry name" value="CXC_dom"/>
</dbReference>
<feature type="compositionally biased region" description="Acidic residues" evidence="7">
    <location>
        <begin position="1338"/>
        <end position="1347"/>
    </location>
</feature>
<keyword evidence="1" id="KW-0489">Methyltransferase</keyword>
<organism evidence="8 9">
    <name type="scientific">Pyrenophora teres f. teres</name>
    <dbReference type="NCBI Taxonomy" id="97479"/>
    <lineage>
        <taxon>Eukaryota</taxon>
        <taxon>Fungi</taxon>
        <taxon>Dikarya</taxon>
        <taxon>Ascomycota</taxon>
        <taxon>Pezizomycotina</taxon>
        <taxon>Dothideomycetes</taxon>
        <taxon>Pleosporomycetidae</taxon>
        <taxon>Pleosporales</taxon>
        <taxon>Pleosporineae</taxon>
        <taxon>Pleosporaceae</taxon>
        <taxon>Pyrenophora</taxon>
    </lineage>
</organism>
<feature type="compositionally biased region" description="Basic and acidic residues" evidence="7">
    <location>
        <begin position="458"/>
        <end position="471"/>
    </location>
</feature>
<feature type="compositionally biased region" description="Basic and acidic residues" evidence="7">
    <location>
        <begin position="383"/>
        <end position="393"/>
    </location>
</feature>
<feature type="compositionally biased region" description="Basic and acidic residues" evidence="7">
    <location>
        <begin position="856"/>
        <end position="885"/>
    </location>
</feature>
<dbReference type="InterPro" id="IPR046341">
    <property type="entry name" value="SET_dom_sf"/>
</dbReference>
<dbReference type="GO" id="GO:0032259">
    <property type="term" value="P:methylation"/>
    <property type="evidence" value="ECO:0007669"/>
    <property type="project" value="UniProtKB-KW"/>
</dbReference>
<sequence length="1425" mass="159487">MARGDSILTPITLEDDDEPQPQTFFPPTVRRRERPRIDHDGIEIQEQQTEWEQAATQRERRRHMLLLALNRASTRASSNRNTGTPTERARERSPSAKATYVIELTDEDEPEVLVPQQPAAAEHVHSALPEAKILPGESGMPSNLDPPESSTQAVFASIGLSLPAIQTATPRPAPRQSSPSASETPVQIPEPVKIAQASPVRTEVVAATHMMPHDDTFSAASVRDSESTLPNLTAPILHVPSEPTQTIESTQMIAPDQLDENTLPAAVTEPGKPALNNVASDSLPSIGGSPDDDGERATSSRVNTSPERGGTLDLNNTDAETSEPTNACESQATGSELTPTKRKVIKPVKRTSSAKRGNMGVTNSRLLDRSPDEDLTNEPFLAHVHDDHAEAPLRRRRPSQSRDPLVCSSSTNVANVEFSLIKREENRGSAPEQPSEILQGEDRSYGVNYTSHPPPDTPTKRSIEPPVDVRPDNLLPDNTKSAGDGVTHDQAVDQAKLAVANFAEDDSEATRSAIDACLKHRIAGRHETHAYLTWSRMMRQRTYQEQELRARSRKQKRLVHSTLPERYEQQLSPFADMRTIQVPFKSINTKHLPDMSQEIYVKAKPKDIVIKSVLVAPTTKYRSDAVTIPPFKEYVSLENNILADNESKLLATPYFQDEDYTCRETLLSTLPFMYELTHDENGPLDLRKEQCRFYKDTVEAFLNEIGVSWNEILHWLLAPEQAITRINNTLPASASFRTTLFDRDRYHIEEFERDGQSKKAILFNRSDRKWREFLLQLGEPTAKALRIAAIACATVLQECNFSIWYLAQRSEVMQHHITRKTAKGQTAETFTYRHAMCRVCYQHNCLLHGELREVPEDSWKTDSDDEERLTHVTDETSRRGSVDKPSRRRSQIHEDDEVDDEQDDDGVPLPAHFHDDSDIEKVINYKLPVNPEAFTVCPESEMIACKGAKPPPGKFNSNWWLQQEITSHWEKRKPFFPCNHNGSCESAKCRCYREGINCEKTCNCSQLCNRRYPGCTCSRGPVKRACVSSTCLCVKFNRECDADLCGSCGATEVLDPVNRYDEDLAKKSCGNVAIQRGVPRKTLLGHSEVHGFGLYMGEDIKSGEYIGEYTGEAISVNEGDRRVTIYDYQKTMYLFRLNSKQEVDATYMGNKLRFINNADDKYTNCFPKNMLCNTVFRIALFAITDIKAGTELYFNYNYPKEKTAQFKQPGGKAEDVKQTKPKTKKRESLASLSQSIEDRSRTLAATAKARAAKAAKQAAKRREEESTKPTSRLRSGPLQARKAAPGKPGRKKVTKPRGKGKNKNESTDSDADMGSEASGEDNALFGSRDSQATREVQDTDVEDEEFVLENSQEDVNLTTSDAEDAEDTTTEDVEGTLPGRRSSRTRKRLSNMTPVVAVKKKKGKARPGASKKKRKRPIVANSDDE</sequence>
<keyword evidence="2" id="KW-0808">Transferase</keyword>
<feature type="compositionally biased region" description="Polar residues" evidence="7">
    <location>
        <begin position="313"/>
        <end position="338"/>
    </location>
</feature>
<feature type="compositionally biased region" description="Basic residues" evidence="7">
    <location>
        <begin position="340"/>
        <end position="353"/>
    </location>
</feature>
<evidence type="ECO:0000256" key="6">
    <source>
        <dbReference type="ARBA" id="ARBA00048568"/>
    </source>
</evidence>
<evidence type="ECO:0000313" key="9">
    <source>
        <dbReference type="Proteomes" id="UP000472372"/>
    </source>
</evidence>
<feature type="region of interest" description="Disordered" evidence="7">
    <location>
        <begin position="1"/>
        <end position="34"/>
    </location>
</feature>
<dbReference type="GO" id="GO:0005634">
    <property type="term" value="C:nucleus"/>
    <property type="evidence" value="ECO:0007669"/>
    <property type="project" value="TreeGrafter"/>
</dbReference>
<feature type="compositionally biased region" description="Basic residues" evidence="7">
    <location>
        <begin position="1288"/>
        <end position="1301"/>
    </location>
</feature>
<dbReference type="PANTHER" id="PTHR45747">
    <property type="entry name" value="HISTONE-LYSINE N-METHYLTRANSFERASE E(Z)"/>
    <property type="match status" value="1"/>
</dbReference>
<dbReference type="Proteomes" id="UP000472372">
    <property type="component" value="Chromosome 9"/>
</dbReference>
<feature type="compositionally biased region" description="Acidic residues" evidence="7">
    <location>
        <begin position="1361"/>
        <end position="1374"/>
    </location>
</feature>
<dbReference type="InterPro" id="IPR045318">
    <property type="entry name" value="EZH1/2-like"/>
</dbReference>
<feature type="region of interest" description="Disordered" evidence="7">
    <location>
        <begin position="264"/>
        <end position="409"/>
    </location>
</feature>
<feature type="compositionally biased region" description="Polar residues" evidence="7">
    <location>
        <begin position="297"/>
        <end position="306"/>
    </location>
</feature>
<dbReference type="GO" id="GO:0003682">
    <property type="term" value="F:chromatin binding"/>
    <property type="evidence" value="ECO:0007669"/>
    <property type="project" value="TreeGrafter"/>
</dbReference>
<feature type="compositionally biased region" description="Polar residues" evidence="7">
    <location>
        <begin position="354"/>
        <end position="365"/>
    </location>
</feature>
<feature type="region of interest" description="Disordered" evidence="7">
    <location>
        <begin position="424"/>
        <end position="484"/>
    </location>
</feature>
<evidence type="ECO:0000256" key="4">
    <source>
        <dbReference type="ARBA" id="ARBA00023015"/>
    </source>
</evidence>
<dbReference type="GO" id="GO:0140951">
    <property type="term" value="F:histone H3K27 trimethyltransferase activity"/>
    <property type="evidence" value="ECO:0007669"/>
    <property type="project" value="UniProtKB-EC"/>
</dbReference>
<evidence type="ECO:0000256" key="1">
    <source>
        <dbReference type="ARBA" id="ARBA00022603"/>
    </source>
</evidence>
<protein>
    <submittedName>
        <fullName evidence="8">Protein containing SET domain protein</fullName>
    </submittedName>
</protein>
<dbReference type="Pfam" id="PF18264">
    <property type="entry name" value="preSET_CXC"/>
    <property type="match status" value="1"/>
</dbReference>